<dbReference type="Gene3D" id="3.30.2310.20">
    <property type="entry name" value="RelE-like"/>
    <property type="match status" value="1"/>
</dbReference>
<gene>
    <name evidence="2" type="ORF">HCA69_05915</name>
</gene>
<dbReference type="RefSeq" id="WP_185525765.1">
    <property type="nucleotide sequence ID" value="NZ_JAARWN010000003.1"/>
</dbReference>
<reference evidence="2 3" key="1">
    <citation type="submission" date="2020-03" db="EMBL/GenBank/DDBJ databases">
        <title>Soil Listeria distribution.</title>
        <authorList>
            <person name="Liao J."/>
            <person name="Wiedmann M."/>
        </authorList>
    </citation>
    <scope>NUCLEOTIDE SEQUENCE [LARGE SCALE GENOMIC DNA]</scope>
    <source>
        <strain evidence="2 3">FSL L7-0741</strain>
    </source>
</reference>
<dbReference type="Pfam" id="PF05016">
    <property type="entry name" value="ParE_toxin"/>
    <property type="match status" value="1"/>
</dbReference>
<sequence length="114" mass="13378">MTETVKIRFSKHASLDYDRISLYLVEDLCQFQAAQKFSQGIELLLLNLASFPMLGKLYDNGKLISKPYRRASFDRYTVFYLYHEDRQLIEVYRILSGVADHSILIKDVGEMYEI</sequence>
<proteinExistence type="predicted"/>
<evidence type="ECO:0000313" key="3">
    <source>
        <dbReference type="Proteomes" id="UP000535908"/>
    </source>
</evidence>
<evidence type="ECO:0000313" key="2">
    <source>
        <dbReference type="EMBL" id="MBC1935896.1"/>
    </source>
</evidence>
<evidence type="ECO:0000256" key="1">
    <source>
        <dbReference type="ARBA" id="ARBA00022649"/>
    </source>
</evidence>
<dbReference type="InterPro" id="IPR035093">
    <property type="entry name" value="RelE/ParE_toxin_dom_sf"/>
</dbReference>
<protein>
    <submittedName>
        <fullName evidence="2">Type II toxin-antitoxin system RelE/ParE family toxin</fullName>
    </submittedName>
</protein>
<dbReference type="InterPro" id="IPR007712">
    <property type="entry name" value="RelE/ParE_toxin"/>
</dbReference>
<dbReference type="Proteomes" id="UP000535908">
    <property type="component" value="Unassembled WGS sequence"/>
</dbReference>
<comment type="caution">
    <text evidence="2">The sequence shown here is derived from an EMBL/GenBank/DDBJ whole genome shotgun (WGS) entry which is preliminary data.</text>
</comment>
<name>A0A7X0Y2M7_9LIST</name>
<keyword evidence="1" id="KW-1277">Toxin-antitoxin system</keyword>
<organism evidence="2 3">
    <name type="scientific">Listeria grandensis</name>
    <dbReference type="NCBI Taxonomy" id="1494963"/>
    <lineage>
        <taxon>Bacteria</taxon>
        <taxon>Bacillati</taxon>
        <taxon>Bacillota</taxon>
        <taxon>Bacilli</taxon>
        <taxon>Bacillales</taxon>
        <taxon>Listeriaceae</taxon>
        <taxon>Listeria</taxon>
    </lineage>
</organism>
<dbReference type="EMBL" id="JAARWN010000003">
    <property type="protein sequence ID" value="MBC1935896.1"/>
    <property type="molecule type" value="Genomic_DNA"/>
</dbReference>
<accession>A0A7X0Y2M7</accession>
<dbReference type="AlphaFoldDB" id="A0A7X0Y2M7"/>